<evidence type="ECO:0000313" key="13">
    <source>
        <dbReference type="Proteomes" id="UP000000763"/>
    </source>
</evidence>
<keyword evidence="6" id="KW-1133">Transmembrane helix</keyword>
<dbReference type="HAMAP" id="MF_01343_B">
    <property type="entry name" value="Ribosomal_uS15_B"/>
    <property type="match status" value="1"/>
</dbReference>
<feature type="domain" description="NADH-quinone oxidoreductase subunit D" evidence="11">
    <location>
        <begin position="173"/>
        <end position="332"/>
    </location>
</feature>
<comment type="subcellular location">
    <subcellularLocation>
        <location evidence="1">Membrane</location>
        <topology evidence="1">Multi-pass membrane protein</topology>
    </subcellularLocation>
</comment>
<dbReference type="InterPro" id="IPR029014">
    <property type="entry name" value="NiFe-Hase_large"/>
</dbReference>
<organism evidence="12 13">
    <name type="scientific">Oryza sativa subsp. japonica</name>
    <name type="common">Rice</name>
    <dbReference type="NCBI Taxonomy" id="39947"/>
    <lineage>
        <taxon>Eukaryota</taxon>
        <taxon>Viridiplantae</taxon>
        <taxon>Streptophyta</taxon>
        <taxon>Embryophyta</taxon>
        <taxon>Tracheophyta</taxon>
        <taxon>Spermatophyta</taxon>
        <taxon>Magnoliopsida</taxon>
        <taxon>Liliopsida</taxon>
        <taxon>Poales</taxon>
        <taxon>Poaceae</taxon>
        <taxon>BOP clade</taxon>
        <taxon>Oryzoideae</taxon>
        <taxon>Oryzeae</taxon>
        <taxon>Oryzinae</taxon>
        <taxon>Oryza</taxon>
        <taxon>Oryza sativa</taxon>
    </lineage>
</organism>
<dbReference type="SMART" id="SM01387">
    <property type="entry name" value="Ribosomal_S15"/>
    <property type="match status" value="1"/>
</dbReference>
<dbReference type="InterPro" id="IPR005290">
    <property type="entry name" value="Ribosomal_uS15_bac-type"/>
</dbReference>
<dbReference type="PROSITE" id="PS00362">
    <property type="entry name" value="RIBOSOMAL_S15"/>
    <property type="match status" value="1"/>
</dbReference>
<dbReference type="InterPro" id="IPR001694">
    <property type="entry name" value="NADH_UbQ_OxRdtase_su1/FPO"/>
</dbReference>
<dbReference type="SUPFAM" id="SSF47060">
    <property type="entry name" value="S15/NS1 RNA-binding domain"/>
    <property type="match status" value="1"/>
</dbReference>
<keyword evidence="7" id="KW-0472">Membrane</keyword>
<evidence type="ECO:0000256" key="2">
    <source>
        <dbReference type="ARBA" id="ARBA00005769"/>
    </source>
</evidence>
<dbReference type="Gene3D" id="1.10.287.10">
    <property type="entry name" value="S15/NS1, RNA-binding"/>
    <property type="match status" value="1"/>
</dbReference>
<dbReference type="EMBL" id="BX569685">
    <property type="protein sequence ID" value="CAE05896.1"/>
    <property type="molecule type" value="Genomic_DNA"/>
</dbReference>
<dbReference type="GO" id="GO:0016651">
    <property type="term" value="F:oxidoreductase activity, acting on NAD(P)H"/>
    <property type="evidence" value="ECO:0007669"/>
    <property type="project" value="InterPro"/>
</dbReference>
<comment type="similarity">
    <text evidence="3">Belongs to the universal ribosomal protein uS15 family.</text>
</comment>
<dbReference type="GO" id="GO:1990904">
    <property type="term" value="C:ribonucleoprotein complex"/>
    <property type="evidence" value="ECO:0007669"/>
    <property type="project" value="UniProtKB-KW"/>
</dbReference>
<evidence type="ECO:0000259" key="11">
    <source>
        <dbReference type="Pfam" id="PF00346"/>
    </source>
</evidence>
<dbReference type="GO" id="GO:0005737">
    <property type="term" value="C:cytoplasm"/>
    <property type="evidence" value="ECO:0007669"/>
    <property type="project" value="UniProtKB-ARBA"/>
</dbReference>
<dbReference type="InterPro" id="IPR001135">
    <property type="entry name" value="NADH_Q_OxRdtase_suD"/>
</dbReference>
<dbReference type="CDD" id="cd00353">
    <property type="entry name" value="Ribosomal_S15p_S13e"/>
    <property type="match status" value="1"/>
</dbReference>
<dbReference type="GO" id="GO:0016020">
    <property type="term" value="C:membrane"/>
    <property type="evidence" value="ECO:0007669"/>
    <property type="project" value="UniProtKB-SubCell"/>
</dbReference>
<dbReference type="Pfam" id="PF00312">
    <property type="entry name" value="Ribosomal_S15"/>
    <property type="match status" value="1"/>
</dbReference>
<proteinExistence type="inferred from homology"/>
<dbReference type="InterPro" id="IPR000589">
    <property type="entry name" value="Ribosomal_uS15"/>
</dbReference>
<evidence type="ECO:0000256" key="8">
    <source>
        <dbReference type="ARBA" id="ARBA00023274"/>
    </source>
</evidence>
<dbReference type="GO" id="GO:0005840">
    <property type="term" value="C:ribosome"/>
    <property type="evidence" value="ECO:0007669"/>
    <property type="project" value="UniProtKB-KW"/>
</dbReference>
<dbReference type="Pfam" id="PF00146">
    <property type="entry name" value="NADHdh"/>
    <property type="match status" value="1"/>
</dbReference>
<name>Q7DNB2_ORYSJ</name>
<dbReference type="Gene3D" id="1.10.645.10">
    <property type="entry name" value="Cytochrome-c3 Hydrogenase, chain B"/>
    <property type="match status" value="1"/>
</dbReference>
<protein>
    <recommendedName>
        <fullName evidence="10">Small ribosomal subunit protein uS15c</fullName>
    </recommendedName>
    <alternativeName>
        <fullName evidence="9">NAD(P)H dehydrogenase subunit H</fullName>
    </alternativeName>
</protein>
<evidence type="ECO:0000256" key="5">
    <source>
        <dbReference type="ARBA" id="ARBA00022980"/>
    </source>
</evidence>
<evidence type="ECO:0000256" key="1">
    <source>
        <dbReference type="ARBA" id="ARBA00004141"/>
    </source>
</evidence>
<dbReference type="Pfam" id="PF00346">
    <property type="entry name" value="Complex1_49kDa"/>
    <property type="match status" value="1"/>
</dbReference>
<dbReference type="Proteomes" id="UP000000763">
    <property type="component" value="Chromosome 4"/>
</dbReference>
<dbReference type="InterPro" id="IPR022885">
    <property type="entry name" value="NDH1_su_D/H"/>
</dbReference>
<keyword evidence="4" id="KW-0812">Transmembrane</keyword>
<evidence type="ECO:0000256" key="6">
    <source>
        <dbReference type="ARBA" id="ARBA00022989"/>
    </source>
</evidence>
<reference evidence="13" key="1">
    <citation type="journal article" date="2005" name="Nature">
        <title>The map-based sequence of the rice genome.</title>
        <authorList>
            <consortium name="International rice genome sequencing project (IRGSP)"/>
            <person name="Matsumoto T."/>
            <person name="Wu J."/>
            <person name="Kanamori H."/>
            <person name="Katayose Y."/>
            <person name="Fujisawa M."/>
            <person name="Namiki N."/>
            <person name="Mizuno H."/>
            <person name="Yamamoto K."/>
            <person name="Antonio B.A."/>
            <person name="Baba T."/>
            <person name="Sakata K."/>
            <person name="Nagamura Y."/>
            <person name="Aoki H."/>
            <person name="Arikawa K."/>
            <person name="Arita K."/>
            <person name="Bito T."/>
            <person name="Chiden Y."/>
            <person name="Fujitsuka N."/>
            <person name="Fukunaka R."/>
            <person name="Hamada M."/>
            <person name="Harada C."/>
            <person name="Hayashi A."/>
            <person name="Hijishita S."/>
            <person name="Honda M."/>
            <person name="Hosokawa S."/>
            <person name="Ichikawa Y."/>
            <person name="Idonuma A."/>
            <person name="Iijima M."/>
            <person name="Ikeda M."/>
            <person name="Ikeno M."/>
            <person name="Ito K."/>
            <person name="Ito S."/>
            <person name="Ito T."/>
            <person name="Ito Y."/>
            <person name="Ito Y."/>
            <person name="Iwabuchi A."/>
            <person name="Kamiya K."/>
            <person name="Karasawa W."/>
            <person name="Kurita K."/>
            <person name="Katagiri S."/>
            <person name="Kikuta A."/>
            <person name="Kobayashi H."/>
            <person name="Kobayashi N."/>
            <person name="Machita K."/>
            <person name="Maehara T."/>
            <person name="Masukawa M."/>
            <person name="Mizubayashi T."/>
            <person name="Mukai Y."/>
            <person name="Nagasaki H."/>
            <person name="Nagata Y."/>
            <person name="Naito S."/>
            <person name="Nakashima M."/>
            <person name="Nakama Y."/>
            <person name="Nakamichi Y."/>
            <person name="Nakamura M."/>
            <person name="Meguro A."/>
            <person name="Negishi M."/>
            <person name="Ohta I."/>
            <person name="Ohta T."/>
            <person name="Okamoto M."/>
            <person name="Ono N."/>
            <person name="Saji S."/>
            <person name="Sakaguchi M."/>
            <person name="Sakai K."/>
            <person name="Shibata M."/>
            <person name="Shimokawa T."/>
            <person name="Song J."/>
            <person name="Takazaki Y."/>
            <person name="Terasawa K."/>
            <person name="Tsugane M."/>
            <person name="Tsuji K."/>
            <person name="Ueda S."/>
            <person name="Waki K."/>
            <person name="Yamagata H."/>
            <person name="Yamamoto M."/>
            <person name="Yamamoto S."/>
            <person name="Yamane H."/>
            <person name="Yoshiki S."/>
            <person name="Yoshihara R."/>
            <person name="Yukawa K."/>
            <person name="Zhong H."/>
            <person name="Yano M."/>
            <person name="Yuan Q."/>
            <person name="Ouyang S."/>
            <person name="Liu J."/>
            <person name="Jones K.M."/>
            <person name="Gansberger K."/>
            <person name="Moffat K."/>
            <person name="Hill J."/>
            <person name="Bera J."/>
            <person name="Fadrosh D."/>
            <person name="Jin S."/>
            <person name="Johri S."/>
            <person name="Kim M."/>
            <person name="Overton L."/>
            <person name="Reardon M."/>
            <person name="Tsitrin T."/>
            <person name="Vuong H."/>
            <person name="Weaver B."/>
            <person name="Ciecko A."/>
            <person name="Tallon L."/>
            <person name="Jackson J."/>
            <person name="Pai G."/>
            <person name="Aken S.V."/>
            <person name="Utterback T."/>
            <person name="Reidmuller S."/>
            <person name="Feldblyum T."/>
            <person name="Hsiao J."/>
            <person name="Zismann V."/>
            <person name="Iobst S."/>
            <person name="de Vazeille A.R."/>
            <person name="Buell C.R."/>
            <person name="Ying K."/>
            <person name="Li Y."/>
            <person name="Lu T."/>
            <person name="Huang Y."/>
            <person name="Zhao Q."/>
            <person name="Feng Q."/>
            <person name="Zhang L."/>
            <person name="Zhu J."/>
            <person name="Weng Q."/>
            <person name="Mu J."/>
            <person name="Lu Y."/>
            <person name="Fan D."/>
            <person name="Liu Y."/>
            <person name="Guan J."/>
            <person name="Zhang Y."/>
            <person name="Yu S."/>
            <person name="Liu X."/>
            <person name="Zhang Y."/>
            <person name="Hong G."/>
            <person name="Han B."/>
            <person name="Choisne N."/>
            <person name="Demange N."/>
            <person name="Orjeda G."/>
            <person name="Samain S."/>
            <person name="Cattolico L."/>
            <person name="Pelletier E."/>
            <person name="Couloux A."/>
            <person name="Segurens B."/>
            <person name="Wincker P."/>
            <person name="D'Hont A."/>
            <person name="Scarpelli C."/>
            <person name="Weissenbach J."/>
            <person name="Salanoubat M."/>
            <person name="Quetier F."/>
            <person name="Yu Y."/>
            <person name="Kim H.R."/>
            <person name="Rambo T."/>
            <person name="Currie J."/>
            <person name="Collura K."/>
            <person name="Luo M."/>
            <person name="Yang T."/>
            <person name="Ammiraju J.S.S."/>
            <person name="Engler F."/>
            <person name="Soderlund C."/>
            <person name="Wing R.A."/>
            <person name="Palmer L.E."/>
            <person name="de la Bastide M."/>
            <person name="Spiegel L."/>
            <person name="Nascimento L."/>
            <person name="Zutavern T."/>
            <person name="O'Shaughnessy A."/>
            <person name="Dike S."/>
            <person name="Dedhia N."/>
            <person name="Preston R."/>
            <person name="Balija V."/>
            <person name="McCombie W.R."/>
            <person name="Chow T."/>
            <person name="Chen H."/>
            <person name="Chung M."/>
            <person name="Chen C."/>
            <person name="Shaw J."/>
            <person name="Wu H."/>
            <person name="Hsiao K."/>
            <person name="Chao Y."/>
            <person name="Chu M."/>
            <person name="Cheng C."/>
            <person name="Hour A."/>
            <person name="Lee P."/>
            <person name="Lin S."/>
            <person name="Lin Y."/>
            <person name="Liou J."/>
            <person name="Liu S."/>
            <person name="Hsing Y."/>
            <person name="Raghuvanshi S."/>
            <person name="Mohanty A."/>
            <person name="Bharti A.K."/>
            <person name="Gaur A."/>
            <person name="Gupta V."/>
            <person name="Kumar D."/>
            <person name="Ravi V."/>
            <person name="Vij S."/>
            <person name="Kapur A."/>
            <person name="Khurana P."/>
            <person name="Khurana P."/>
            <person name="Khurana J.P."/>
            <person name="Tyagi A.K."/>
            <person name="Gaikwad K."/>
            <person name="Singh A."/>
            <person name="Dalal V."/>
            <person name="Srivastava S."/>
            <person name="Dixit A."/>
            <person name="Pal A.K."/>
            <person name="Ghazi I.A."/>
            <person name="Yadav M."/>
            <person name="Pandit A."/>
            <person name="Bhargava A."/>
            <person name="Sureshbabu K."/>
            <person name="Batra K."/>
            <person name="Sharma T.R."/>
            <person name="Mohapatra T."/>
            <person name="Singh N.K."/>
            <person name="Messing J."/>
            <person name="Nelson A.B."/>
            <person name="Fuks G."/>
            <person name="Kavchok S."/>
            <person name="Keizer G."/>
            <person name="Linton E."/>
            <person name="Llaca V."/>
            <person name="Song R."/>
            <person name="Tanyolac B."/>
            <person name="Young S."/>
            <person name="Ho-Il K."/>
            <person name="Hahn J.H."/>
            <person name="Sangsakoo G."/>
            <person name="Vanavichit A."/>
            <person name="de Mattos Luiz.A.T."/>
            <person name="Zimmer P.D."/>
            <person name="Malone G."/>
            <person name="Dellagostin O."/>
            <person name="de Oliveira A.C."/>
            <person name="Bevan M."/>
            <person name="Bancroft I."/>
            <person name="Minx P."/>
            <person name="Cordum H."/>
            <person name="Wilson R."/>
            <person name="Cheng Z."/>
            <person name="Jin W."/>
            <person name="Jiang J."/>
            <person name="Leong S.A."/>
            <person name="Iwama H."/>
            <person name="Gojobori T."/>
            <person name="Itoh T."/>
            <person name="Niimura Y."/>
            <person name="Fujii Y."/>
            <person name="Habara T."/>
            <person name="Sakai H."/>
            <person name="Sato Y."/>
            <person name="Wilson G."/>
            <person name="Kumar K."/>
            <person name="McCouch S."/>
            <person name="Juretic N."/>
            <person name="Hoen D."/>
            <person name="Wright S."/>
            <person name="Bruskiewich R."/>
            <person name="Bureau T."/>
            <person name="Miyao A."/>
            <person name="Hirochika H."/>
            <person name="Nishikawa T."/>
            <person name="Kadowaki K."/>
            <person name="Sugiura M."/>
            <person name="Burr B."/>
            <person name="Sasaki T."/>
        </authorList>
    </citation>
    <scope>NUCLEOTIDE SEQUENCE [LARGE SCALE GENOMIC DNA]</scope>
    <source>
        <strain evidence="13">cv. Nipponbare</strain>
    </source>
</reference>
<dbReference type="SUPFAM" id="SSF56762">
    <property type="entry name" value="HydB/Nqo4-like"/>
    <property type="match status" value="1"/>
</dbReference>
<dbReference type="PANTHER" id="PTHR11993:SF10">
    <property type="entry name" value="NADH DEHYDROGENASE [UBIQUINONE] IRON-SULFUR PROTEIN 2, MITOCHONDRIAL"/>
    <property type="match status" value="1"/>
</dbReference>
<dbReference type="InterPro" id="IPR009068">
    <property type="entry name" value="uS15_NS1_RNA-bd_sf"/>
</dbReference>
<dbReference type="GO" id="GO:0048038">
    <property type="term" value="F:quinone binding"/>
    <property type="evidence" value="ECO:0007669"/>
    <property type="project" value="InterPro"/>
</dbReference>
<evidence type="ECO:0000256" key="10">
    <source>
        <dbReference type="ARBA" id="ARBA00035250"/>
    </source>
</evidence>
<reference evidence="13" key="2">
    <citation type="journal article" date="2008" name="Nucleic Acids Res.">
        <title>The rice annotation project database (RAP-DB): 2008 update.</title>
        <authorList>
            <consortium name="The rice annotation project (RAP)"/>
        </authorList>
    </citation>
    <scope>GENOME REANNOTATION</scope>
    <source>
        <strain evidence="13">cv. Nipponbare</strain>
    </source>
</reference>
<evidence type="ECO:0000256" key="9">
    <source>
        <dbReference type="ARBA" id="ARBA00031770"/>
    </source>
</evidence>
<evidence type="ECO:0000313" key="12">
    <source>
        <dbReference type="EMBL" id="CAE05896.1"/>
    </source>
</evidence>
<dbReference type="GO" id="GO:0006412">
    <property type="term" value="P:translation"/>
    <property type="evidence" value="ECO:0007669"/>
    <property type="project" value="InterPro"/>
</dbReference>
<dbReference type="GO" id="GO:0051287">
    <property type="term" value="F:NAD binding"/>
    <property type="evidence" value="ECO:0007669"/>
    <property type="project" value="InterPro"/>
</dbReference>
<dbReference type="GO" id="GO:0003735">
    <property type="term" value="F:structural constituent of ribosome"/>
    <property type="evidence" value="ECO:0007669"/>
    <property type="project" value="InterPro"/>
</dbReference>
<accession>Q7DNB2</accession>
<evidence type="ECO:0000256" key="7">
    <source>
        <dbReference type="ARBA" id="ARBA00023136"/>
    </source>
</evidence>
<evidence type="ECO:0000256" key="4">
    <source>
        <dbReference type="ARBA" id="ARBA00022692"/>
    </source>
</evidence>
<dbReference type="AlphaFoldDB" id="Q7DNB2"/>
<keyword evidence="8" id="KW-0687">Ribonucleoprotein</keyword>
<sequence>MAEEREVPFGGYPREEIQWRRGGPVAQRIRARGYEPRCRGFESLLAHSLPKGKGLYFPPEGRKTMIGIADVKLLNLEKYMKKKGGRKIFGFMVKEEKEENWGSVEFQVFSFTNKIRRLASHLELHKKDFSSERGLRRLLGKRQRLLAYLAKKNRVRYKKLISQLDIRERERELIYDLFEAATGVIEYQQLITQNPIFLERVEGVGFISGEEAVNWGLSGPMLRASGIQWDLRKVDLYESYNQFDWKVQWQKEGDSLARYLVRIGEMRESIKIIQQAVEKIPGGPYENLEVRCFKKAKNSEWNDFEYRFLGKKPSPNFELSKQELYARVEAPKEREISASIQQRIGPEYAGPLGLLQAIADGTKLLFKSVNQN</sequence>
<dbReference type="NCBIfam" id="TIGR00952">
    <property type="entry name" value="S15_bact"/>
    <property type="match status" value="1"/>
</dbReference>
<dbReference type="PANTHER" id="PTHR11993">
    <property type="entry name" value="NADH-UBIQUINONE OXIDOREDUCTASE 49 KDA SUBUNIT"/>
    <property type="match status" value="1"/>
</dbReference>
<evidence type="ECO:0000256" key="3">
    <source>
        <dbReference type="ARBA" id="ARBA00008434"/>
    </source>
</evidence>
<comment type="similarity">
    <text evidence="2">Belongs to the complex I 49 kDa subunit family.</text>
</comment>
<keyword evidence="5" id="KW-0689">Ribosomal protein</keyword>
<gene>
    <name evidence="12" type="primary">OSJNBa0061C08.3</name>
</gene>